<evidence type="ECO:0000256" key="1">
    <source>
        <dbReference type="SAM" id="Phobius"/>
    </source>
</evidence>
<name>A0AAE2D774_SCHME</name>
<keyword evidence="3" id="KW-1185">Reference proteome</keyword>
<feature type="transmembrane region" description="Helical" evidence="1">
    <location>
        <begin position="51"/>
        <end position="73"/>
    </location>
</feature>
<gene>
    <name evidence="2" type="ORF">MN116_003070</name>
</gene>
<accession>A0AAE2D774</accession>
<keyword evidence="1" id="KW-0812">Transmembrane</keyword>
<feature type="transmembrane region" description="Helical" evidence="1">
    <location>
        <begin position="80"/>
        <end position="98"/>
    </location>
</feature>
<sequence length="99" mass="11680">MMRKKFKRESNSTIGQYTCIFVALLYTVDGICIVLLSVYNMKDTNKFHYKLTMINFYCHAIVIPLCILLVVRVSRTWKRFVLARIFIACQLFLGSVFWL</sequence>
<organism evidence="2 3">
    <name type="scientific">Schistosoma mekongi</name>
    <name type="common">Parasitic worm</name>
    <dbReference type="NCBI Taxonomy" id="38744"/>
    <lineage>
        <taxon>Eukaryota</taxon>
        <taxon>Metazoa</taxon>
        <taxon>Spiralia</taxon>
        <taxon>Lophotrochozoa</taxon>
        <taxon>Platyhelminthes</taxon>
        <taxon>Trematoda</taxon>
        <taxon>Digenea</taxon>
        <taxon>Strigeidida</taxon>
        <taxon>Schistosomatoidea</taxon>
        <taxon>Schistosomatidae</taxon>
        <taxon>Schistosoma</taxon>
    </lineage>
</organism>
<proteinExistence type="predicted"/>
<keyword evidence="1" id="KW-1133">Transmembrane helix</keyword>
<reference evidence="2" key="1">
    <citation type="submission" date="2022-04" db="EMBL/GenBank/DDBJ databases">
        <authorList>
            <person name="Xu L."/>
            <person name="Lv Z."/>
        </authorList>
    </citation>
    <scope>NUCLEOTIDE SEQUENCE</scope>
    <source>
        <strain evidence="2">LV_2022a</strain>
    </source>
</reference>
<dbReference type="AlphaFoldDB" id="A0AAE2D774"/>
<dbReference type="EMBL" id="JALJAT010000002">
    <property type="protein sequence ID" value="KAK4473727.1"/>
    <property type="molecule type" value="Genomic_DNA"/>
</dbReference>
<evidence type="ECO:0000313" key="3">
    <source>
        <dbReference type="Proteomes" id="UP001292079"/>
    </source>
</evidence>
<reference evidence="2" key="2">
    <citation type="journal article" date="2023" name="Infect Dis Poverty">
        <title>Chromosome-scale genome of the human blood fluke Schistosoma mekongi and its implications for public health.</title>
        <authorList>
            <person name="Zhou M."/>
            <person name="Xu L."/>
            <person name="Xu D."/>
            <person name="Chen W."/>
            <person name="Khan J."/>
            <person name="Hu Y."/>
            <person name="Huang H."/>
            <person name="Wei H."/>
            <person name="Zhang Y."/>
            <person name="Chusongsang P."/>
            <person name="Tanasarnprasert K."/>
            <person name="Hu X."/>
            <person name="Limpanont Y."/>
            <person name="Lv Z."/>
        </authorList>
    </citation>
    <scope>NUCLEOTIDE SEQUENCE</scope>
    <source>
        <strain evidence="2">LV_2022a</strain>
    </source>
</reference>
<protein>
    <submittedName>
        <fullName evidence="2">Uncharacterized protein</fullName>
    </submittedName>
</protein>
<feature type="transmembrane region" description="Helical" evidence="1">
    <location>
        <begin position="20"/>
        <end position="39"/>
    </location>
</feature>
<keyword evidence="1" id="KW-0472">Membrane</keyword>
<evidence type="ECO:0000313" key="2">
    <source>
        <dbReference type="EMBL" id="KAK4473727.1"/>
    </source>
</evidence>
<comment type="caution">
    <text evidence="2">The sequence shown here is derived from an EMBL/GenBank/DDBJ whole genome shotgun (WGS) entry which is preliminary data.</text>
</comment>
<dbReference type="Proteomes" id="UP001292079">
    <property type="component" value="Unassembled WGS sequence"/>
</dbReference>